<evidence type="ECO:0000313" key="3">
    <source>
        <dbReference type="Proteomes" id="UP001206128"/>
    </source>
</evidence>
<feature type="compositionally biased region" description="Pro residues" evidence="1">
    <location>
        <begin position="165"/>
        <end position="190"/>
    </location>
</feature>
<feature type="compositionally biased region" description="Low complexity" evidence="1">
    <location>
        <begin position="270"/>
        <end position="280"/>
    </location>
</feature>
<keyword evidence="3" id="KW-1185">Reference proteome</keyword>
<dbReference type="Proteomes" id="UP001206128">
    <property type="component" value="Unassembled WGS sequence"/>
</dbReference>
<protein>
    <recommendedName>
        <fullName evidence="4">SseB protein N-terminal domain-containing protein</fullName>
    </recommendedName>
</protein>
<accession>A0AAE3KP22</accession>
<proteinExistence type="predicted"/>
<dbReference type="AlphaFoldDB" id="A0AAE3KP22"/>
<reference evidence="2" key="1">
    <citation type="submission" date="2022-06" db="EMBL/GenBank/DDBJ databases">
        <title>Genomic Encyclopedia of Archaeal and Bacterial Type Strains, Phase II (KMG-II): from individual species to whole genera.</title>
        <authorList>
            <person name="Goeker M."/>
        </authorList>
    </citation>
    <scope>NUCLEOTIDE SEQUENCE</scope>
    <source>
        <strain evidence="2">DSM 43935</strain>
    </source>
</reference>
<sequence length="406" mass="42800">MTQPPRPLDPEQQEQLVRQIGRAMLQVAPPQWQHIRAEYRAAGRHIEVDLVITGPDGTPRPVQPPMDVVQMFGQLRTGMYQPGRGTWLSAVYQIEPPASYSVDFEPDQEPQWRRVPPPIGFQDELRFFPRVDEQIPAWLRQRVGLPPVPPPAQQAPGQPGVPGQPGQPGPGQQPGPGTPPHGTPQQPGAPAPGMGSPNTPAGGFAAPGGLPTPGGGLPIPGGLPTPGGGLPVPGGQPTPGGGLPIPGGPPTPVGGLPTPGQAGGPPAPPQGQQQPVQGGQLRTARVFDGNDENGRPIVNRPGVSPDERERLMAYLEGAPVVLAARSFAVDEFAPDQQPAVPLTFMTDGTWIWPGAVPYYLRNYSVPPDPNLLAHIRSSGFQVPEVSEETKDRAVAVITGQQAPPNR</sequence>
<feature type="compositionally biased region" description="Gly residues" evidence="1">
    <location>
        <begin position="211"/>
        <end position="245"/>
    </location>
</feature>
<feature type="region of interest" description="Disordered" evidence="1">
    <location>
        <begin position="143"/>
        <end position="280"/>
    </location>
</feature>
<organism evidence="2 3">
    <name type="scientific">Goodfellowiella coeruleoviolacea</name>
    <dbReference type="NCBI Taxonomy" id="334858"/>
    <lineage>
        <taxon>Bacteria</taxon>
        <taxon>Bacillati</taxon>
        <taxon>Actinomycetota</taxon>
        <taxon>Actinomycetes</taxon>
        <taxon>Pseudonocardiales</taxon>
        <taxon>Pseudonocardiaceae</taxon>
        <taxon>Goodfellowiella</taxon>
    </lineage>
</organism>
<dbReference type="SUPFAM" id="SSF160424">
    <property type="entry name" value="BH3703-like"/>
    <property type="match status" value="1"/>
</dbReference>
<name>A0AAE3KP22_9PSEU</name>
<comment type="caution">
    <text evidence="2">The sequence shown here is derived from an EMBL/GenBank/DDBJ whole genome shotgun (WGS) entry which is preliminary data.</text>
</comment>
<evidence type="ECO:0008006" key="4">
    <source>
        <dbReference type="Google" id="ProtNLM"/>
    </source>
</evidence>
<dbReference type="InterPro" id="IPR036170">
    <property type="entry name" value="YezG-like_sf"/>
</dbReference>
<evidence type="ECO:0000256" key="1">
    <source>
        <dbReference type="SAM" id="MobiDB-lite"/>
    </source>
</evidence>
<dbReference type="RefSeq" id="WP_253778087.1">
    <property type="nucleotide sequence ID" value="NZ_JAMTCK010000018.1"/>
</dbReference>
<gene>
    <name evidence="2" type="ORF">LX83_006243</name>
</gene>
<dbReference type="EMBL" id="JAMTCK010000018">
    <property type="protein sequence ID" value="MCP2169358.1"/>
    <property type="molecule type" value="Genomic_DNA"/>
</dbReference>
<evidence type="ECO:0000313" key="2">
    <source>
        <dbReference type="EMBL" id="MCP2169358.1"/>
    </source>
</evidence>